<dbReference type="InterPro" id="IPR023187">
    <property type="entry name" value="Tscrpt_reg_MarR-type_CS"/>
</dbReference>
<reference evidence="5" key="1">
    <citation type="submission" date="2015-03" db="EMBL/GenBank/DDBJ databases">
        <title>MIGS Cultured Bacterial/Archaeal sample from Brevibacillus laterosporus.</title>
        <authorList>
            <person name="Zeng D."/>
            <person name="Zhu L."/>
            <person name="Dong G."/>
            <person name="Ye W."/>
            <person name="Ren D."/>
            <person name="Wu L."/>
            <person name="Xu J."/>
            <person name="Li G."/>
            <person name="Guo L."/>
        </authorList>
    </citation>
    <scope>NUCLEOTIDE SEQUENCE</scope>
    <source>
        <strain evidence="5">B9</strain>
        <plasmid evidence="5">unnamed2</plasmid>
    </source>
</reference>
<dbReference type="InterPro" id="IPR000835">
    <property type="entry name" value="HTH_MarR-typ"/>
</dbReference>
<dbReference type="PROSITE" id="PS01117">
    <property type="entry name" value="HTH_MARR_1"/>
    <property type="match status" value="1"/>
</dbReference>
<evidence type="ECO:0000256" key="1">
    <source>
        <dbReference type="ARBA" id="ARBA00023015"/>
    </source>
</evidence>
<evidence type="ECO:0000313" key="5">
    <source>
        <dbReference type="EMBL" id="AKF95600.1"/>
    </source>
</evidence>
<evidence type="ECO:0000256" key="3">
    <source>
        <dbReference type="ARBA" id="ARBA00023163"/>
    </source>
</evidence>
<dbReference type="SUPFAM" id="SSF46785">
    <property type="entry name" value="Winged helix' DNA-binding domain"/>
    <property type="match status" value="1"/>
</dbReference>
<dbReference type="AlphaFoldDB" id="A0A0F7C1G4"/>
<protein>
    <submittedName>
        <fullName evidence="5">MarR family transcriptional regulator</fullName>
    </submittedName>
</protein>
<dbReference type="GO" id="GO:0006950">
    <property type="term" value="P:response to stress"/>
    <property type="evidence" value="ECO:0007669"/>
    <property type="project" value="TreeGrafter"/>
</dbReference>
<evidence type="ECO:0000256" key="2">
    <source>
        <dbReference type="ARBA" id="ARBA00023125"/>
    </source>
</evidence>
<proteinExistence type="predicted"/>
<dbReference type="GO" id="GO:0003700">
    <property type="term" value="F:DNA-binding transcription factor activity"/>
    <property type="evidence" value="ECO:0007669"/>
    <property type="project" value="InterPro"/>
</dbReference>
<name>A0A0F7C1G4_BRELA</name>
<sequence>MKQSLAFLQSFWAINRITSKLTQLDAAHAGLTLQQLAILNVVRFHPELKTLKQLTDRLLTAKSTLGISIDGLVTLGYLTSEPSREDGREIILSLTPEGHKLSQTINNHSSAHHVMETALQSMDPEDVDTLLRLLKFLHTQLHSLKTGVH</sequence>
<geneLocation type="plasmid" evidence="5">
    <name>unnamed2</name>
</geneLocation>
<gene>
    <name evidence="5" type="ORF">EX87_18285</name>
</gene>
<evidence type="ECO:0000259" key="4">
    <source>
        <dbReference type="PROSITE" id="PS50995"/>
    </source>
</evidence>
<dbReference type="PANTHER" id="PTHR33164">
    <property type="entry name" value="TRANSCRIPTIONAL REGULATOR, MARR FAMILY"/>
    <property type="match status" value="1"/>
</dbReference>
<organism evidence="5">
    <name type="scientific">Brevibacillus laterosporus</name>
    <name type="common">Bacillus laterosporus</name>
    <dbReference type="NCBI Taxonomy" id="1465"/>
    <lineage>
        <taxon>Bacteria</taxon>
        <taxon>Bacillati</taxon>
        <taxon>Bacillota</taxon>
        <taxon>Bacilli</taxon>
        <taxon>Bacillales</taxon>
        <taxon>Paenibacillaceae</taxon>
        <taxon>Brevibacillus</taxon>
    </lineage>
</organism>
<dbReference type="SMART" id="SM00347">
    <property type="entry name" value="HTH_MARR"/>
    <property type="match status" value="1"/>
</dbReference>
<feature type="domain" description="HTH marR-type" evidence="4">
    <location>
        <begin position="1"/>
        <end position="139"/>
    </location>
</feature>
<dbReference type="PANTHER" id="PTHR33164:SF43">
    <property type="entry name" value="HTH-TYPE TRANSCRIPTIONAL REPRESSOR YETL"/>
    <property type="match status" value="1"/>
</dbReference>
<dbReference type="RefSeq" id="WP_031414657.1">
    <property type="nucleotide sequence ID" value="NZ_CP011076.1"/>
</dbReference>
<dbReference type="Gene3D" id="1.10.10.10">
    <property type="entry name" value="Winged helix-like DNA-binding domain superfamily/Winged helix DNA-binding domain"/>
    <property type="match status" value="1"/>
</dbReference>
<dbReference type="GO" id="GO:0003677">
    <property type="term" value="F:DNA binding"/>
    <property type="evidence" value="ECO:0007669"/>
    <property type="project" value="UniProtKB-KW"/>
</dbReference>
<keyword evidence="1" id="KW-0805">Transcription regulation</keyword>
<keyword evidence="3" id="KW-0804">Transcription</keyword>
<accession>A0A0F7C1G4</accession>
<dbReference type="InterPro" id="IPR039422">
    <property type="entry name" value="MarR/SlyA-like"/>
</dbReference>
<dbReference type="EMBL" id="CP011076">
    <property type="protein sequence ID" value="AKF95600.1"/>
    <property type="molecule type" value="Genomic_DNA"/>
</dbReference>
<dbReference type="PROSITE" id="PS50995">
    <property type="entry name" value="HTH_MARR_2"/>
    <property type="match status" value="1"/>
</dbReference>
<dbReference type="Pfam" id="PF12802">
    <property type="entry name" value="MarR_2"/>
    <property type="match status" value="1"/>
</dbReference>
<keyword evidence="2" id="KW-0238">DNA-binding</keyword>
<dbReference type="InterPro" id="IPR036390">
    <property type="entry name" value="WH_DNA-bd_sf"/>
</dbReference>
<dbReference type="InterPro" id="IPR036388">
    <property type="entry name" value="WH-like_DNA-bd_sf"/>
</dbReference>
<keyword evidence="5" id="KW-0614">Plasmid</keyword>